<dbReference type="InParanoid" id="E0VZP8"/>
<feature type="transmembrane region" description="Helical" evidence="5">
    <location>
        <begin position="269"/>
        <end position="290"/>
    </location>
</feature>
<dbReference type="VEuPathDB" id="VectorBase:PHUM537160"/>
<dbReference type="PANTHER" id="PTHR24096:SF149">
    <property type="entry name" value="AMP-BINDING DOMAIN-CONTAINING PROTEIN-RELATED"/>
    <property type="match status" value="1"/>
</dbReference>
<dbReference type="HOGENOM" id="CLU_000022_59_2_1"/>
<reference evidence="8" key="2">
    <citation type="submission" date="2007-04" db="EMBL/GenBank/DDBJ databases">
        <title>The genome of the human body louse.</title>
        <authorList>
            <consortium name="The Human Body Louse Genome Consortium"/>
            <person name="Kirkness E."/>
            <person name="Walenz B."/>
            <person name="Hass B."/>
            <person name="Bruggner R."/>
            <person name="Strausberg R."/>
        </authorList>
    </citation>
    <scope>NUCLEOTIDE SEQUENCE</scope>
    <source>
        <strain evidence="8">USDA</strain>
    </source>
</reference>
<dbReference type="EC" id="1.13.12.7" evidence="8"/>
<feature type="domain" description="AMP-binding enzyme C-terminal" evidence="7">
    <location>
        <begin position="490"/>
        <end position="571"/>
    </location>
</feature>
<keyword evidence="5" id="KW-0812">Transmembrane</keyword>
<evidence type="ECO:0000259" key="7">
    <source>
        <dbReference type="Pfam" id="PF13193"/>
    </source>
</evidence>
<dbReference type="GO" id="GO:0016405">
    <property type="term" value="F:CoA-ligase activity"/>
    <property type="evidence" value="ECO:0007669"/>
    <property type="project" value="TreeGrafter"/>
</dbReference>
<keyword evidence="5" id="KW-1133">Transmembrane helix</keyword>
<sequence>MKNYRTESIVPAILFISAYPTGLYPVLKMKNFQKGATGKIVTSDFIISGCFKSNLKMSVGECLFSKLKSHNNQGDREAETNKIITVRDFLRLSIRIGKKFKGMGLTRENVVCFIGKSDINMYAAVTGAFFVGATVLPLDYNLSSDIFNGIIRQTQPKIVFFDSDTPEGIISNLVELVVPPKMVSLDSSPSFFNFSIDDFNKFTQVDDDDDGDDDDDEFKPVSFYNPEESVAILICSSGTFGNPKTVMLTHTNMTYQITVWCVTSQFNKLLLCPAVGFSFFFWISGILSYLSCLCLNYEMIILRDVQPDAVLRVIQNFKPSWGIFSPSLLKHITTHPNFKNYDVSSMAYIATGGSSLQKEIALSLKEFWGPQIICHQSYGMTELSGTITYCQPDDDILSVGRLFPGVQMKVVSVNDKTLLGANQEGVIYLKSPSVMKGYLGNEKATEEVFIDGWYCTGDVGYYDINKVIYVTGRLKEFIKYRNRMINPIKLENKILTLPQIDDVGLVKIKGNDDDDDDQDGSIMALVVLRKNDVRLNEKEIHKLIEEKLPDYLKLRQGVRFIDKIPRTSSGKMLRKELLKIANTFLVTK</sequence>
<gene>
    <name evidence="9" type="primary">8235336</name>
    <name evidence="8" type="ORF">Phum_PHUM537160</name>
</gene>
<protein>
    <submittedName>
        <fullName evidence="8 9">Luciferase, putative</fullName>
        <ecNumber evidence="8">1.13.12.7</ecNumber>
    </submittedName>
</protein>
<comment type="similarity">
    <text evidence="2">Belongs to the ATP-dependent AMP-binding enzyme family.</text>
</comment>
<dbReference type="InterPro" id="IPR045851">
    <property type="entry name" value="AMP-bd_C_sf"/>
</dbReference>
<evidence type="ECO:0000256" key="5">
    <source>
        <dbReference type="SAM" id="Phobius"/>
    </source>
</evidence>
<dbReference type="EnsemblMetazoa" id="PHUM537160-RA">
    <property type="protein sequence ID" value="PHUM537160-PA"/>
    <property type="gene ID" value="PHUM537160"/>
</dbReference>
<dbReference type="GeneID" id="8235336"/>
<name>E0VZP8_PEDHC</name>
<dbReference type="RefSeq" id="XP_002431592.1">
    <property type="nucleotide sequence ID" value="XM_002431547.1"/>
</dbReference>
<dbReference type="EMBL" id="AAZO01006524">
    <property type="status" value="NOT_ANNOTATED_CDS"/>
    <property type="molecule type" value="Genomic_DNA"/>
</dbReference>
<reference evidence="8" key="1">
    <citation type="submission" date="2007-04" db="EMBL/GenBank/DDBJ databases">
        <title>Annotation of Pediculus humanus corporis strain USDA.</title>
        <authorList>
            <person name="Kirkness E."/>
            <person name="Hannick L."/>
            <person name="Hass B."/>
            <person name="Bruggner R."/>
            <person name="Lawson D."/>
            <person name="Bidwell S."/>
            <person name="Joardar V."/>
            <person name="Caler E."/>
            <person name="Walenz B."/>
            <person name="Inman J."/>
            <person name="Schobel S."/>
            <person name="Galinsky K."/>
            <person name="Amedeo P."/>
            <person name="Strausberg R."/>
        </authorList>
    </citation>
    <scope>NUCLEOTIDE SEQUENCE</scope>
    <source>
        <strain evidence="8">USDA</strain>
    </source>
</reference>
<organism>
    <name type="scientific">Pediculus humanus subsp. corporis</name>
    <name type="common">Body louse</name>
    <dbReference type="NCBI Taxonomy" id="121224"/>
    <lineage>
        <taxon>Eukaryota</taxon>
        <taxon>Metazoa</taxon>
        <taxon>Ecdysozoa</taxon>
        <taxon>Arthropoda</taxon>
        <taxon>Hexapoda</taxon>
        <taxon>Insecta</taxon>
        <taxon>Pterygota</taxon>
        <taxon>Neoptera</taxon>
        <taxon>Paraneoptera</taxon>
        <taxon>Psocodea</taxon>
        <taxon>Troctomorpha</taxon>
        <taxon>Phthiraptera</taxon>
        <taxon>Anoplura</taxon>
        <taxon>Pediculidae</taxon>
        <taxon>Pediculus</taxon>
    </lineage>
</organism>
<dbReference type="PANTHER" id="PTHR24096">
    <property type="entry name" value="LONG-CHAIN-FATTY-ACID--COA LIGASE"/>
    <property type="match status" value="1"/>
</dbReference>
<dbReference type="Gene3D" id="3.40.50.12780">
    <property type="entry name" value="N-terminal domain of ligase-like"/>
    <property type="match status" value="1"/>
</dbReference>
<evidence type="ECO:0000313" key="9">
    <source>
        <dbReference type="EnsemblMetazoa" id="PHUM537160-PA"/>
    </source>
</evidence>
<evidence type="ECO:0000313" key="8">
    <source>
        <dbReference type="EMBL" id="EEB18854.1"/>
    </source>
</evidence>
<keyword evidence="5" id="KW-0472">Membrane</keyword>
<dbReference type="eggNOG" id="KOG1176">
    <property type="taxonomic scope" value="Eukaryota"/>
</dbReference>
<feature type="transmembrane region" description="Helical" evidence="5">
    <location>
        <begin position="6"/>
        <end position="27"/>
    </location>
</feature>
<dbReference type="SUPFAM" id="SSF56801">
    <property type="entry name" value="Acetyl-CoA synthetase-like"/>
    <property type="match status" value="1"/>
</dbReference>
<evidence type="ECO:0000256" key="4">
    <source>
        <dbReference type="ARBA" id="ARBA00023140"/>
    </source>
</evidence>
<comment type="subcellular location">
    <subcellularLocation>
        <location evidence="1">Peroxisome</location>
    </subcellularLocation>
</comment>
<evidence type="ECO:0000256" key="2">
    <source>
        <dbReference type="ARBA" id="ARBA00006432"/>
    </source>
</evidence>
<evidence type="ECO:0000256" key="3">
    <source>
        <dbReference type="ARBA" id="ARBA00022598"/>
    </source>
</evidence>
<dbReference type="KEGG" id="phu:Phum_PHUM537160"/>
<dbReference type="AlphaFoldDB" id="E0VZP8"/>
<keyword evidence="4" id="KW-0576">Peroxisome</keyword>
<dbReference type="EMBL" id="DS235854">
    <property type="protein sequence ID" value="EEB18854.1"/>
    <property type="molecule type" value="Genomic_DNA"/>
</dbReference>
<evidence type="ECO:0000256" key="1">
    <source>
        <dbReference type="ARBA" id="ARBA00004275"/>
    </source>
</evidence>
<evidence type="ECO:0000313" key="10">
    <source>
        <dbReference type="Proteomes" id="UP000009046"/>
    </source>
</evidence>
<dbReference type="InterPro" id="IPR042099">
    <property type="entry name" value="ANL_N_sf"/>
</dbReference>
<evidence type="ECO:0000259" key="6">
    <source>
        <dbReference type="Pfam" id="PF00501"/>
    </source>
</evidence>
<dbReference type="CTD" id="8235336"/>
<proteinExistence type="inferred from homology"/>
<dbReference type="Gene3D" id="3.30.300.30">
    <property type="match status" value="1"/>
</dbReference>
<accession>E0VZP8</accession>
<dbReference type="InterPro" id="IPR000873">
    <property type="entry name" value="AMP-dep_synth/lig_dom"/>
</dbReference>
<dbReference type="STRING" id="121224.E0VZP8"/>
<dbReference type="InterPro" id="IPR025110">
    <property type="entry name" value="AMP-bd_C"/>
</dbReference>
<dbReference type="OrthoDB" id="10253869at2759"/>
<dbReference type="GO" id="GO:0005777">
    <property type="term" value="C:peroxisome"/>
    <property type="evidence" value="ECO:0007669"/>
    <property type="project" value="UniProtKB-SubCell"/>
</dbReference>
<dbReference type="GO" id="GO:0016491">
    <property type="term" value="F:oxidoreductase activity"/>
    <property type="evidence" value="ECO:0007669"/>
    <property type="project" value="UniProtKB-KW"/>
</dbReference>
<keyword evidence="10" id="KW-1185">Reference proteome</keyword>
<dbReference type="Pfam" id="PF13193">
    <property type="entry name" value="AMP-binding_C"/>
    <property type="match status" value="1"/>
</dbReference>
<keyword evidence="3" id="KW-0436">Ligase</keyword>
<reference evidence="9" key="3">
    <citation type="submission" date="2020-05" db="UniProtKB">
        <authorList>
            <consortium name="EnsemblMetazoa"/>
        </authorList>
    </citation>
    <scope>IDENTIFICATION</scope>
    <source>
        <strain evidence="9">USDA</strain>
    </source>
</reference>
<feature type="domain" description="AMP-dependent synthetase/ligase" evidence="6">
    <location>
        <begin position="72"/>
        <end position="439"/>
    </location>
</feature>
<keyword evidence="8" id="KW-0560">Oxidoreductase</keyword>
<dbReference type="OMA" id="HITTHPN"/>
<dbReference type="Pfam" id="PF00501">
    <property type="entry name" value="AMP-binding"/>
    <property type="match status" value="1"/>
</dbReference>
<dbReference type="Proteomes" id="UP000009046">
    <property type="component" value="Unassembled WGS sequence"/>
</dbReference>